<dbReference type="InterPro" id="IPR011013">
    <property type="entry name" value="Gal_mutarotase_sf_dom"/>
</dbReference>
<dbReference type="PANTHER" id="PTHR11122">
    <property type="entry name" value="APOSPORY-ASSOCIATED PROTEIN C-RELATED"/>
    <property type="match status" value="1"/>
</dbReference>
<dbReference type="GeneID" id="36289129"/>
<evidence type="ECO:0000256" key="7">
    <source>
        <dbReference type="PIRSR" id="PIRSR016020-2"/>
    </source>
</evidence>
<feature type="binding site" evidence="7">
    <location>
        <position position="102"/>
    </location>
    <ligand>
        <name>substrate</name>
    </ligand>
</feature>
<feature type="active site" evidence="6">
    <location>
        <position position="294"/>
    </location>
</feature>
<dbReference type="InterPro" id="IPR014718">
    <property type="entry name" value="GH-type_carb-bd"/>
</dbReference>
<dbReference type="OrthoDB" id="1659429at2759"/>
<dbReference type="InterPro" id="IPR025532">
    <property type="entry name" value="G6P_1-epimerase"/>
</dbReference>
<protein>
    <recommendedName>
        <fullName evidence="3 5">Glucose-6-phosphate 1-epimerase</fullName>
        <ecNumber evidence="3 5">5.1.3.15</ecNumber>
    </recommendedName>
</protein>
<evidence type="ECO:0000256" key="2">
    <source>
        <dbReference type="ARBA" id="ARBA00005866"/>
    </source>
</evidence>
<dbReference type="GO" id="GO:0005737">
    <property type="term" value="C:cytoplasm"/>
    <property type="evidence" value="ECO:0007669"/>
    <property type="project" value="TreeGrafter"/>
</dbReference>
<dbReference type="EC" id="5.1.3.15" evidence="3 5"/>
<dbReference type="GO" id="GO:0047938">
    <property type="term" value="F:glucose-6-phosphate 1-epimerase activity"/>
    <property type="evidence" value="ECO:0007669"/>
    <property type="project" value="UniProtKB-UniRule"/>
</dbReference>
<feature type="active site" evidence="6">
    <location>
        <position position="187"/>
    </location>
</feature>
<dbReference type="AlphaFoldDB" id="A0A177A9H1"/>
<proteinExistence type="inferred from homology"/>
<organism evidence="9">
    <name type="scientific">Pseudogymnoascus destructans</name>
    <dbReference type="NCBI Taxonomy" id="655981"/>
    <lineage>
        <taxon>Eukaryota</taxon>
        <taxon>Fungi</taxon>
        <taxon>Dikarya</taxon>
        <taxon>Ascomycota</taxon>
        <taxon>Pezizomycotina</taxon>
        <taxon>Leotiomycetes</taxon>
        <taxon>Thelebolales</taxon>
        <taxon>Thelebolaceae</taxon>
        <taxon>Pseudogymnoascus</taxon>
    </lineage>
</organism>
<dbReference type="InterPro" id="IPR008183">
    <property type="entry name" value="Aldose_1/G6P_1-epimerase"/>
</dbReference>
<dbReference type="PANTHER" id="PTHR11122:SF13">
    <property type="entry name" value="GLUCOSE-6-PHOSPHATE 1-EPIMERASE"/>
    <property type="match status" value="1"/>
</dbReference>
<reference evidence="9" key="1">
    <citation type="submission" date="2016-03" db="EMBL/GenBank/DDBJ databases">
        <title>Updated assembly of Pseudogymnoascus destructans, the fungus causing white-nose syndrome of bats.</title>
        <authorList>
            <person name="Palmer J.M."/>
            <person name="Drees K.P."/>
            <person name="Foster J.T."/>
            <person name="Lindner D.L."/>
        </authorList>
    </citation>
    <scope>NUCLEOTIDE SEQUENCE [LARGE SCALE GENOMIC DNA]</scope>
    <source>
        <strain evidence="9">20631-21</strain>
    </source>
</reference>
<dbReference type="Pfam" id="PF01263">
    <property type="entry name" value="Aldose_epim"/>
    <property type="match status" value="1"/>
</dbReference>
<dbReference type="SUPFAM" id="SSF74650">
    <property type="entry name" value="Galactose mutarotase-like"/>
    <property type="match status" value="1"/>
</dbReference>
<evidence type="ECO:0000256" key="4">
    <source>
        <dbReference type="ARBA" id="ARBA00023235"/>
    </source>
</evidence>
<evidence type="ECO:0000256" key="8">
    <source>
        <dbReference type="SAM" id="MobiDB-lite"/>
    </source>
</evidence>
<dbReference type="GO" id="GO:0030246">
    <property type="term" value="F:carbohydrate binding"/>
    <property type="evidence" value="ECO:0007669"/>
    <property type="project" value="UniProtKB-UniRule"/>
</dbReference>
<feature type="compositionally biased region" description="Low complexity" evidence="8">
    <location>
        <begin position="11"/>
        <end position="25"/>
    </location>
</feature>
<dbReference type="PIRSF" id="PIRSF016020">
    <property type="entry name" value="PHexose_mutarotase"/>
    <property type="match status" value="1"/>
</dbReference>
<dbReference type="eggNOG" id="KOG1594">
    <property type="taxonomic scope" value="Eukaryota"/>
</dbReference>
<keyword evidence="4 5" id="KW-0413">Isomerase</keyword>
<feature type="binding site" evidence="7">
    <location>
        <position position="107"/>
    </location>
    <ligand>
        <name>substrate</name>
    </ligand>
</feature>
<feature type="compositionally biased region" description="Polar residues" evidence="8">
    <location>
        <begin position="1"/>
        <end position="10"/>
    </location>
</feature>
<dbReference type="VEuPathDB" id="FungiDB:GMDG_06412"/>
<dbReference type="RefSeq" id="XP_024324069.1">
    <property type="nucleotide sequence ID" value="XM_024469673.1"/>
</dbReference>
<evidence type="ECO:0000256" key="6">
    <source>
        <dbReference type="PIRSR" id="PIRSR016020-1"/>
    </source>
</evidence>
<dbReference type="GO" id="GO:0005975">
    <property type="term" value="P:carbohydrate metabolic process"/>
    <property type="evidence" value="ECO:0007669"/>
    <property type="project" value="InterPro"/>
</dbReference>
<sequence length="320" mass="33948">MPSTRPKPNNLSLSATPAQPSASATITHDNGRVTATLPTGESVEVLLYGATVVSWKDKGKEKLWVSEGADLSGGSAVRGGVPLVFPVFGKPTDHPATSALPQHGFARTSRWDFLGKSTTESDGKGGDGGVKLDFGLGPENLSTEAREAWKGEFGLIYSVALTRGGLRTSMLVRNDGGEAWEFQVLMHTYLRVKDITTTTVEGLAGAPYHDKVTASAATAPTSPATLSITGETDRVYTPPSVSTALMVSANGTPAFEVVRENFENVVVWNPWEEKAKGIKDFAPKDGWKEMLCVEAGQVAGWTKLEGGDAWEGGVTIRALL</sequence>
<dbReference type="Gene3D" id="2.70.98.10">
    <property type="match status" value="1"/>
</dbReference>
<comment type="function">
    <text evidence="5">Catalyzes the interconversion between the alpha and beta anomers from at least three hexose 6-phosphate sugars (Glc6P, Gal6P, and Man6P).</text>
</comment>
<dbReference type="CDD" id="cd09020">
    <property type="entry name" value="D-hex-6-P-epi_like"/>
    <property type="match status" value="1"/>
</dbReference>
<evidence type="ECO:0000256" key="1">
    <source>
        <dbReference type="ARBA" id="ARBA00001096"/>
    </source>
</evidence>
<evidence type="ECO:0000313" key="9">
    <source>
        <dbReference type="EMBL" id="OAF58785.1"/>
    </source>
</evidence>
<feature type="binding site" evidence="7">
    <location>
        <position position="78"/>
    </location>
    <ligand>
        <name>substrate</name>
    </ligand>
</feature>
<evidence type="ECO:0000256" key="5">
    <source>
        <dbReference type="PIRNR" id="PIRNR016020"/>
    </source>
</evidence>
<name>A0A177A9H1_9PEZI</name>
<accession>A0A177A9H1</accession>
<evidence type="ECO:0000256" key="3">
    <source>
        <dbReference type="ARBA" id="ARBA00012083"/>
    </source>
</evidence>
<gene>
    <name evidence="9" type="ORF">VC83_06067</name>
</gene>
<feature type="region of interest" description="Disordered" evidence="8">
    <location>
        <begin position="1"/>
        <end position="25"/>
    </location>
</feature>
<dbReference type="EMBL" id="KV441395">
    <property type="protein sequence ID" value="OAF58785.1"/>
    <property type="molecule type" value="Genomic_DNA"/>
</dbReference>
<dbReference type="Proteomes" id="UP000077154">
    <property type="component" value="Unassembled WGS sequence"/>
</dbReference>
<comment type="catalytic activity">
    <reaction evidence="1">
        <text>alpha-D-glucose 6-phosphate = beta-D-glucose 6-phosphate</text>
        <dbReference type="Rhea" id="RHEA:16249"/>
        <dbReference type="ChEBI" id="CHEBI:58225"/>
        <dbReference type="ChEBI" id="CHEBI:58247"/>
        <dbReference type="EC" id="5.1.3.15"/>
    </reaction>
</comment>
<comment type="similarity">
    <text evidence="2 5">Belongs to the glucose-6-phosphate 1-epimerase family.</text>
</comment>